<keyword evidence="4" id="KW-1185">Reference proteome</keyword>
<dbReference type="InterPro" id="IPR041649">
    <property type="entry name" value="NepR"/>
</dbReference>
<dbReference type="Pfam" id="PF18557">
    <property type="entry name" value="NepR"/>
    <property type="match status" value="1"/>
</dbReference>
<dbReference type="Proteomes" id="UP000037643">
    <property type="component" value="Chromosome"/>
</dbReference>
<evidence type="ECO:0000313" key="4">
    <source>
        <dbReference type="Proteomes" id="UP000037643"/>
    </source>
</evidence>
<organism evidence="3 4">
    <name type="scientific">Pelagerythrobacter marensis</name>
    <dbReference type="NCBI Taxonomy" id="543877"/>
    <lineage>
        <taxon>Bacteria</taxon>
        <taxon>Pseudomonadati</taxon>
        <taxon>Pseudomonadota</taxon>
        <taxon>Alphaproteobacteria</taxon>
        <taxon>Sphingomonadales</taxon>
        <taxon>Erythrobacteraceae</taxon>
        <taxon>Pelagerythrobacter</taxon>
    </lineage>
</organism>
<dbReference type="EMBL" id="CP011805">
    <property type="protein sequence ID" value="AKM06153.1"/>
    <property type="molecule type" value="Genomic_DNA"/>
</dbReference>
<feature type="region of interest" description="Disordered" evidence="1">
    <location>
        <begin position="1"/>
        <end position="29"/>
    </location>
</feature>
<evidence type="ECO:0000256" key="1">
    <source>
        <dbReference type="SAM" id="MobiDB-lite"/>
    </source>
</evidence>
<feature type="domain" description="Anti-sigma factor NepR" evidence="2">
    <location>
        <begin position="25"/>
        <end position="58"/>
    </location>
</feature>
<dbReference type="KEGG" id="amx:AM2010_61"/>
<name>A0A0G3X723_9SPHN</name>
<evidence type="ECO:0000313" key="3">
    <source>
        <dbReference type="EMBL" id="AKM06153.1"/>
    </source>
</evidence>
<dbReference type="RefSeq" id="WP_156178703.1">
    <property type="nucleotide sequence ID" value="NZ_CP011805.1"/>
</dbReference>
<accession>A0A0G3X723</accession>
<dbReference type="PATRIC" id="fig|543877.4.peg.63"/>
<reference evidence="3 4" key="1">
    <citation type="submission" date="2015-06" db="EMBL/GenBank/DDBJ databases">
        <authorList>
            <person name="Kim K.M."/>
        </authorList>
    </citation>
    <scope>NUCLEOTIDE SEQUENCE [LARGE SCALE GENOMIC DNA]</scope>
    <source>
        <strain evidence="3 4">KCTC 22370</strain>
    </source>
</reference>
<protein>
    <recommendedName>
        <fullName evidence="2">Anti-sigma factor NepR domain-containing protein</fullName>
    </recommendedName>
</protein>
<gene>
    <name evidence="3" type="ORF">AM2010_61</name>
</gene>
<dbReference type="AlphaFoldDB" id="A0A0G3X723"/>
<dbReference type="STRING" id="543877.AM2010_61"/>
<dbReference type="OrthoDB" id="7510396at2"/>
<proteinExistence type="predicted"/>
<feature type="compositionally biased region" description="Basic and acidic residues" evidence="1">
    <location>
        <begin position="1"/>
        <end position="21"/>
    </location>
</feature>
<evidence type="ECO:0000259" key="2">
    <source>
        <dbReference type="Pfam" id="PF18557"/>
    </source>
</evidence>
<sequence>MHTDGDRRTGETGKGDAKAANRDNPGWADGLRQLYDSVVEEPLPDSFKELLSKLDDKS</sequence>